<protein>
    <submittedName>
        <fullName evidence="2">DUF6493 family protein</fullName>
    </submittedName>
</protein>
<reference evidence="3" key="1">
    <citation type="journal article" date="2019" name="Int. J. Syst. Evol. Microbiol.">
        <title>The Global Catalogue of Microorganisms (GCM) 10K type strain sequencing project: providing services to taxonomists for standard genome sequencing and annotation.</title>
        <authorList>
            <consortium name="The Broad Institute Genomics Platform"/>
            <consortium name="The Broad Institute Genome Sequencing Center for Infectious Disease"/>
            <person name="Wu L."/>
            <person name="Ma J."/>
        </authorList>
    </citation>
    <scope>NUCLEOTIDE SEQUENCE [LARGE SCALE GENOMIC DNA]</scope>
    <source>
        <strain evidence="3">JCM 31202</strain>
    </source>
</reference>
<dbReference type="RefSeq" id="WP_378306549.1">
    <property type="nucleotide sequence ID" value="NZ_JBHTJA010000143.1"/>
</dbReference>
<dbReference type="EMBL" id="JBHTJA010000143">
    <property type="protein sequence ID" value="MFD0905536.1"/>
    <property type="molecule type" value="Genomic_DNA"/>
</dbReference>
<dbReference type="InterPro" id="IPR056726">
    <property type="entry name" value="DUF7824"/>
</dbReference>
<gene>
    <name evidence="2" type="ORF">ACFQ11_34535</name>
</gene>
<comment type="caution">
    <text evidence="2">The sequence shown here is derived from an EMBL/GenBank/DDBJ whole genome shotgun (WGS) entry which is preliminary data.</text>
</comment>
<dbReference type="Pfam" id="PF25148">
    <property type="entry name" value="DUF7824"/>
    <property type="match status" value="1"/>
</dbReference>
<dbReference type="Proteomes" id="UP001596972">
    <property type="component" value="Unassembled WGS sequence"/>
</dbReference>
<sequence length="871" mass="91602">MTAWDGVRAAIDAKDPGRVMSLVMRLDDAGRREVADALPRRLRELRAAAEWGFLERGYVEPLLLAGAGTIGGAAAAANWLCRRELAVWAHPRYLGVLPALEKVTTARPGEWRADVGRRIADRIRGADERRDSLWLMAAAFVRSAGAEAPGSDGFAVGWASVTDPSGLADDPFLDALVPRLFEADGVGGALAGDDTRARWDHDRKTTWAAALAGLAAAGRLDRAALIDGCVSRFLRGGTPHELRFFVRLHDLLDPSGDEAAARVRDHVRLLPSAPSTVADLALRQVRRADALGRLDGDLFAEAAGALVFRPEKKLVRAALTWLDRTARTRDRVDATVRAITTVFTAEAFDLRERAVKIAVKHAGRVGGATRETVRDAAADLPEELRTAIAAVYGEVDAAPGPAAVPSGPPPFVAPALPAPIASLAELAEEFRAQRSAVFAWTATERFLAALVESAFTDPSGTRDALLPGAGHLHGTGRALHPHTDARHYWVDLAVHALLEPAATAAHDEPPRRTKAGGPPLRRFLIRRKHELPSLVGRVPLLLSAPTEGSGHIDPMVLVARLERHEAAGAEPGRADLLQALLRIPRDADPDAAARAKRLTTEAGRTLARALESGGPPDPAVECRWVDEPLPAGDGHRPALPPVGVVTVTPTGDVPDGLAGLWEHGAAFTAQPDPGGTESWPALLPSHRELAAAHVLPHQIDPYEVSAGQGATALALAAADGPAGAATATVLAYALAHRDARERADAVEAFLALTARGHLPGGETGTAIGDLARTDRVKPNRAVRSLTEAADAGAHAGVWQVIAAALPHLLPAPGARAPSGVPDLLALGSRTAEAVRARDAVPGLAEVAARGGSSRLVTEAARLNRVLSEGRA</sequence>
<proteinExistence type="predicted"/>
<organism evidence="2 3">
    <name type="scientific">Actinomadura sediminis</name>
    <dbReference type="NCBI Taxonomy" id="1038904"/>
    <lineage>
        <taxon>Bacteria</taxon>
        <taxon>Bacillati</taxon>
        <taxon>Actinomycetota</taxon>
        <taxon>Actinomycetes</taxon>
        <taxon>Streptosporangiales</taxon>
        <taxon>Thermomonosporaceae</taxon>
        <taxon>Actinomadura</taxon>
    </lineage>
</organism>
<accession>A0ABW3F3D8</accession>
<name>A0ABW3F3D8_9ACTN</name>
<feature type="domain" description="DUF7824" evidence="1">
    <location>
        <begin position="541"/>
        <end position="606"/>
    </location>
</feature>
<evidence type="ECO:0000313" key="2">
    <source>
        <dbReference type="EMBL" id="MFD0905536.1"/>
    </source>
</evidence>
<keyword evidence="3" id="KW-1185">Reference proteome</keyword>
<evidence type="ECO:0000313" key="3">
    <source>
        <dbReference type="Proteomes" id="UP001596972"/>
    </source>
</evidence>
<evidence type="ECO:0000259" key="1">
    <source>
        <dbReference type="Pfam" id="PF25148"/>
    </source>
</evidence>